<dbReference type="AlphaFoldDB" id="A0A923LH41"/>
<evidence type="ECO:0000313" key="2">
    <source>
        <dbReference type="Proteomes" id="UP000652477"/>
    </source>
</evidence>
<accession>A0A923LH41</accession>
<organism evidence="1 2">
    <name type="scientific">Mediterraneibacter hominis</name>
    <dbReference type="NCBI Taxonomy" id="2763054"/>
    <lineage>
        <taxon>Bacteria</taxon>
        <taxon>Bacillati</taxon>
        <taxon>Bacillota</taxon>
        <taxon>Clostridia</taxon>
        <taxon>Lachnospirales</taxon>
        <taxon>Lachnospiraceae</taxon>
        <taxon>Mediterraneibacter</taxon>
    </lineage>
</organism>
<gene>
    <name evidence="1" type="ORF">H8S37_04600</name>
</gene>
<protein>
    <submittedName>
        <fullName evidence="1">Uncharacterized protein</fullName>
    </submittedName>
</protein>
<name>A0A923LH41_9FIRM</name>
<evidence type="ECO:0000313" key="1">
    <source>
        <dbReference type="EMBL" id="MBC5688208.1"/>
    </source>
</evidence>
<dbReference type="RefSeq" id="WP_186874838.1">
    <property type="nucleotide sequence ID" value="NZ_JACOPF010000001.1"/>
</dbReference>
<dbReference type="EMBL" id="JACOPF010000001">
    <property type="protein sequence ID" value="MBC5688208.1"/>
    <property type="molecule type" value="Genomic_DNA"/>
</dbReference>
<sequence>MALKFHSIGQIEHERVPFIDAVTDADTFNGAFGDVEDGVFKVGVAKTKVIMQVECGDEEGLPKYPIAKGTHVRVLDLDKSKRNLIEIYDYPLPDTVDVGDKLESQADGSLKVSASPTAAVYLTVTKIIGNHDGVVAEITAKA</sequence>
<proteinExistence type="predicted"/>
<reference evidence="1" key="1">
    <citation type="submission" date="2020-08" db="EMBL/GenBank/DDBJ databases">
        <title>Genome public.</title>
        <authorList>
            <person name="Liu C."/>
            <person name="Sun Q."/>
        </authorList>
    </citation>
    <scope>NUCLEOTIDE SEQUENCE</scope>
    <source>
        <strain evidence="1">NSJ-55</strain>
    </source>
</reference>
<dbReference type="Proteomes" id="UP000652477">
    <property type="component" value="Unassembled WGS sequence"/>
</dbReference>
<keyword evidence="2" id="KW-1185">Reference proteome</keyword>
<comment type="caution">
    <text evidence="1">The sequence shown here is derived from an EMBL/GenBank/DDBJ whole genome shotgun (WGS) entry which is preliminary data.</text>
</comment>